<sequence>MLKSIVAIFLFGLLFLGTKAQEANPEIKVNTIANLDGADTVIFIGETVPDATIEGLPTLTEELKVLSKLHPKFTTHMQVYVPETIGATVKRLIFAGTGPLASDTADSRNIYDAASKATSLAYVSGPKDGTQKILIIVDPALVDNTVAWRSKDLLDLNAALGALYALYKPKEIRELPGDNPKKMKYYELYIFKATDDVITWAKYIEEGRWVARDICGGDPETMNTENIMKYINDSAKFSTVEVKVLDILKESHPLVAAVNRGSEKIPRHNGRILQLTYTNGNPTKAAYFAGKGVTLDTGGLDLKISNTMVGHHRDKCGAAAIIGFFKTLEFVKPTNVKFMANLAILRNNLGSSSYSTDEILMARSGKRIKIGFTDAEGRLLVSDLVNEVMDEALTDNIDDKMTDIYSVGTYTEHVTKMYKFITGAIENGVARKAGVLDSLQKSSELLSDPLEITLLRREDYTFNVGPLETEDLRNSNPGKDVSTQRGSQVAAAFIIQASGMEEHGRGTENPLRFVHLDVTGSVGDGDTVPTASPLTLLATHYLLPETLKSPTSKN</sequence>
<comment type="similarity">
    <text evidence="1">Belongs to the peptidase M17 family.</text>
</comment>
<reference evidence="7" key="1">
    <citation type="submission" date="2019-11" db="UniProtKB">
        <authorList>
            <consortium name="WormBaseParasite"/>
        </authorList>
    </citation>
    <scope>IDENTIFICATION</scope>
</reference>
<dbReference type="SUPFAM" id="SSF53187">
    <property type="entry name" value="Zn-dependent exopeptidases"/>
    <property type="match status" value="1"/>
</dbReference>
<dbReference type="GO" id="GO:0030145">
    <property type="term" value="F:manganese ion binding"/>
    <property type="evidence" value="ECO:0007669"/>
    <property type="project" value="InterPro"/>
</dbReference>
<evidence type="ECO:0000313" key="7">
    <source>
        <dbReference type="WBParaSite" id="MCU_002155-RA"/>
    </source>
</evidence>
<keyword evidence="2" id="KW-0031">Aminopeptidase</keyword>
<feature type="domain" description="Cytosol aminopeptidase" evidence="6">
    <location>
        <begin position="210"/>
        <end position="523"/>
    </location>
</feature>
<dbReference type="InterPro" id="IPR000819">
    <property type="entry name" value="Peptidase_M17_C"/>
</dbReference>
<dbReference type="PANTHER" id="PTHR11963">
    <property type="entry name" value="LEUCINE AMINOPEPTIDASE-RELATED"/>
    <property type="match status" value="1"/>
</dbReference>
<dbReference type="PRINTS" id="PR00481">
    <property type="entry name" value="LAMNOPPTDASE"/>
</dbReference>
<dbReference type="PANTHER" id="PTHR11963:SF48">
    <property type="entry name" value="DIPEPTIDASE B, ISOFORM A"/>
    <property type="match status" value="1"/>
</dbReference>
<evidence type="ECO:0000256" key="1">
    <source>
        <dbReference type="ARBA" id="ARBA00009528"/>
    </source>
</evidence>
<feature type="chain" id="PRO_5024306684" evidence="5">
    <location>
        <begin position="21"/>
        <end position="554"/>
    </location>
</feature>
<dbReference type="Gene3D" id="3.40.630.10">
    <property type="entry name" value="Zn peptidases"/>
    <property type="match status" value="1"/>
</dbReference>
<dbReference type="InterPro" id="IPR011356">
    <property type="entry name" value="Leucine_aapep/pepB"/>
</dbReference>
<evidence type="ECO:0000256" key="4">
    <source>
        <dbReference type="ARBA" id="ARBA00022801"/>
    </source>
</evidence>
<dbReference type="WBParaSite" id="MCU_002155-RA">
    <property type="protein sequence ID" value="MCU_002155-RA"/>
    <property type="gene ID" value="MCU_002155"/>
</dbReference>
<dbReference type="Pfam" id="PF00883">
    <property type="entry name" value="Peptidase_M17"/>
    <property type="match status" value="1"/>
</dbReference>
<accession>A0A5K3EPV8</accession>
<evidence type="ECO:0000259" key="6">
    <source>
        <dbReference type="Pfam" id="PF00883"/>
    </source>
</evidence>
<dbReference type="AlphaFoldDB" id="A0A5K3EPV8"/>
<dbReference type="GO" id="GO:0005737">
    <property type="term" value="C:cytoplasm"/>
    <property type="evidence" value="ECO:0007669"/>
    <property type="project" value="InterPro"/>
</dbReference>
<keyword evidence="3" id="KW-0645">Protease</keyword>
<name>A0A5K3EPV8_MESCO</name>
<keyword evidence="5" id="KW-0732">Signal</keyword>
<dbReference type="GO" id="GO:0070006">
    <property type="term" value="F:metalloaminopeptidase activity"/>
    <property type="evidence" value="ECO:0007669"/>
    <property type="project" value="InterPro"/>
</dbReference>
<evidence type="ECO:0000256" key="3">
    <source>
        <dbReference type="ARBA" id="ARBA00022670"/>
    </source>
</evidence>
<protein>
    <submittedName>
        <fullName evidence="7">CYTOSOL_AP domain-containing protein</fullName>
    </submittedName>
</protein>
<keyword evidence="4" id="KW-0378">Hydrolase</keyword>
<proteinExistence type="inferred from homology"/>
<feature type="signal peptide" evidence="5">
    <location>
        <begin position="1"/>
        <end position="20"/>
    </location>
</feature>
<evidence type="ECO:0000256" key="2">
    <source>
        <dbReference type="ARBA" id="ARBA00022438"/>
    </source>
</evidence>
<organism evidence="7">
    <name type="scientific">Mesocestoides corti</name>
    <name type="common">Flatworm</name>
    <dbReference type="NCBI Taxonomy" id="53468"/>
    <lineage>
        <taxon>Eukaryota</taxon>
        <taxon>Metazoa</taxon>
        <taxon>Spiralia</taxon>
        <taxon>Lophotrochozoa</taxon>
        <taxon>Platyhelminthes</taxon>
        <taxon>Cestoda</taxon>
        <taxon>Eucestoda</taxon>
        <taxon>Cyclophyllidea</taxon>
        <taxon>Mesocestoididae</taxon>
        <taxon>Mesocestoides</taxon>
    </lineage>
</organism>
<dbReference type="GO" id="GO:0006508">
    <property type="term" value="P:proteolysis"/>
    <property type="evidence" value="ECO:0007669"/>
    <property type="project" value="UniProtKB-KW"/>
</dbReference>
<evidence type="ECO:0000256" key="5">
    <source>
        <dbReference type="SAM" id="SignalP"/>
    </source>
</evidence>